<accession>A0A398A0J4</accession>
<evidence type="ECO:0000313" key="10">
    <source>
        <dbReference type="Proteomes" id="UP000264353"/>
    </source>
</evidence>
<dbReference type="Pfam" id="PF00650">
    <property type="entry name" value="CRAL_TRIO"/>
    <property type="match status" value="1"/>
</dbReference>
<evidence type="ECO:0000256" key="1">
    <source>
        <dbReference type="ARBA" id="ARBA00004202"/>
    </source>
</evidence>
<evidence type="ECO:0000313" key="9">
    <source>
        <dbReference type="EMBL" id="RID69160.1"/>
    </source>
</evidence>
<evidence type="ECO:0000256" key="4">
    <source>
        <dbReference type="ARBA" id="ARBA00022927"/>
    </source>
</evidence>
<comment type="subcellular location">
    <subcellularLocation>
        <location evidence="1">Cell membrane</location>
        <topology evidence="1">Peripheral membrane protein</topology>
    </subcellularLocation>
    <subcellularLocation>
        <location evidence="2">Golgi apparatus membrane</location>
        <topology evidence="2">Peripheral membrane protein</topology>
    </subcellularLocation>
</comment>
<comment type="similarity">
    <text evidence="6">Belongs to the SFH family.</text>
</comment>
<keyword evidence="3" id="KW-0472">Membrane</keyword>
<gene>
    <name evidence="9" type="ORF">BRARA_C01269</name>
</gene>
<dbReference type="SMART" id="SM00516">
    <property type="entry name" value="SEC14"/>
    <property type="match status" value="1"/>
</dbReference>
<name>A0A398A0J4_BRACM</name>
<feature type="domain" description="CRAL-TRIO" evidence="8">
    <location>
        <begin position="110"/>
        <end position="285"/>
    </location>
</feature>
<feature type="region of interest" description="Disordered" evidence="7">
    <location>
        <begin position="1"/>
        <end position="24"/>
    </location>
</feature>
<dbReference type="GO" id="GO:0000139">
    <property type="term" value="C:Golgi membrane"/>
    <property type="evidence" value="ECO:0007669"/>
    <property type="project" value="UniProtKB-SubCell"/>
</dbReference>
<proteinExistence type="inferred from homology"/>
<evidence type="ECO:0000259" key="8">
    <source>
        <dbReference type="PROSITE" id="PS50191"/>
    </source>
</evidence>
<dbReference type="InterPro" id="IPR036273">
    <property type="entry name" value="CRAL/TRIO_N_dom_sf"/>
</dbReference>
<dbReference type="InterPro" id="IPR036865">
    <property type="entry name" value="CRAL-TRIO_dom_sf"/>
</dbReference>
<evidence type="ECO:0000256" key="7">
    <source>
        <dbReference type="SAM" id="MobiDB-lite"/>
    </source>
</evidence>
<reference evidence="9 10" key="1">
    <citation type="submission" date="2018-06" db="EMBL/GenBank/DDBJ databases">
        <title>WGS assembly of Brassica rapa FPsc.</title>
        <authorList>
            <person name="Bowman J."/>
            <person name="Kohchi T."/>
            <person name="Yamato K."/>
            <person name="Jenkins J."/>
            <person name="Shu S."/>
            <person name="Ishizaki K."/>
            <person name="Yamaoka S."/>
            <person name="Nishihama R."/>
            <person name="Nakamura Y."/>
            <person name="Berger F."/>
            <person name="Adam C."/>
            <person name="Aki S."/>
            <person name="Althoff F."/>
            <person name="Araki T."/>
            <person name="Arteaga-Vazquez M."/>
            <person name="Balasubrmanian S."/>
            <person name="Bauer D."/>
            <person name="Boehm C."/>
            <person name="Briginshaw L."/>
            <person name="Caballero-Perez J."/>
            <person name="Catarino B."/>
            <person name="Chen F."/>
            <person name="Chiyoda S."/>
            <person name="Chovatia M."/>
            <person name="Davies K."/>
            <person name="Delmans M."/>
            <person name="Demura T."/>
            <person name="Dierschke T."/>
            <person name="Dolan L."/>
            <person name="Dorantes-Acosta A."/>
            <person name="Eklund D."/>
            <person name="Florent S."/>
            <person name="Flores-Sandoval E."/>
            <person name="Fujiyama A."/>
            <person name="Fukuzawa H."/>
            <person name="Galik B."/>
            <person name="Grimanelli D."/>
            <person name="Grimwood J."/>
            <person name="Grossniklaus U."/>
            <person name="Hamada T."/>
            <person name="Haseloff J."/>
            <person name="Hetherington A."/>
            <person name="Higo A."/>
            <person name="Hirakawa Y."/>
            <person name="Hundley H."/>
            <person name="Ikeda Y."/>
            <person name="Inoue K."/>
            <person name="Inoue S."/>
            <person name="Ishida S."/>
            <person name="Jia Q."/>
            <person name="Kakita M."/>
            <person name="Kanazawa T."/>
            <person name="Kawai Y."/>
            <person name="Kawashima T."/>
            <person name="Kennedy M."/>
            <person name="Kinose K."/>
            <person name="Kinoshita T."/>
            <person name="Kohara Y."/>
            <person name="Koide E."/>
            <person name="Komatsu K."/>
            <person name="Kopischke S."/>
            <person name="Kubo M."/>
            <person name="Kyozuka J."/>
            <person name="Lagercrantz U."/>
            <person name="Lin S."/>
            <person name="Lindquist E."/>
            <person name="Lipzen A."/>
            <person name="Lu C."/>
            <person name="Luna E."/>
            <person name="Martienssen R."/>
            <person name="Minamino N."/>
            <person name="Mizutani M."/>
            <person name="Mizutani M."/>
            <person name="Mochizuki N."/>
            <person name="Monte I."/>
            <person name="Mosher R."/>
            <person name="Nagasaki H."/>
            <person name="Nakagami H."/>
            <person name="Naramoto S."/>
            <person name="Nishitani K."/>
            <person name="Ohtani M."/>
            <person name="Okamoto T."/>
            <person name="Okumura M."/>
            <person name="Phillips J."/>
            <person name="Pollak B."/>
            <person name="Reinders A."/>
            <person name="Roevekamp M."/>
            <person name="Sano R."/>
            <person name="Sawa S."/>
            <person name="Schmid M."/>
            <person name="Shirakawa M."/>
            <person name="Solano R."/>
            <person name="Spunde A."/>
            <person name="Suetsugu N."/>
            <person name="Sugano S."/>
            <person name="Sugiyama A."/>
            <person name="Sun R."/>
            <person name="Suzuki Y."/>
            <person name="Takenaka M."/>
            <person name="Takezawa D."/>
            <person name="Tomogane H."/>
            <person name="Tsuzuki M."/>
            <person name="Ueda T."/>
            <person name="Umeda M."/>
            <person name="Ward J."/>
            <person name="Watanabe Y."/>
            <person name="Yazaki K."/>
            <person name="Yokoyama R."/>
            <person name="Yoshitake Y."/>
            <person name="Yotsui I."/>
            <person name="Zachgo S."/>
            <person name="Schmutz J."/>
        </authorList>
    </citation>
    <scope>NUCLEOTIDE SEQUENCE [LARGE SCALE GENOMIC DNA]</scope>
    <source>
        <strain evidence="10">cv. B-3</strain>
    </source>
</reference>
<evidence type="ECO:0000256" key="6">
    <source>
        <dbReference type="ARBA" id="ARBA00038020"/>
    </source>
</evidence>
<dbReference type="SMART" id="SM01100">
    <property type="entry name" value="CRAL_TRIO_N"/>
    <property type="match status" value="1"/>
</dbReference>
<protein>
    <recommendedName>
        <fullName evidence="8">CRAL-TRIO domain-containing protein</fullName>
    </recommendedName>
</protein>
<evidence type="ECO:0000256" key="5">
    <source>
        <dbReference type="ARBA" id="ARBA00023034"/>
    </source>
</evidence>
<evidence type="ECO:0000256" key="2">
    <source>
        <dbReference type="ARBA" id="ARBA00004395"/>
    </source>
</evidence>
<dbReference type="Gene3D" id="3.40.525.10">
    <property type="entry name" value="CRAL-TRIO lipid binding domain"/>
    <property type="match status" value="1"/>
</dbReference>
<sequence>MSGGCGHTIDKLSDSEDERSRIGSPAKKVISCSIEDVRDENDEKIVLKLRQELLNKHSLPPRHDDYHMLLRFLKTMDFNIDKTVTAWEEMLKWRNEFGADQIIQDFNFNELDQVTMYYPQGYHGVDKNGRPIYIERLGKAHPGKLMDVTTIDRYLKYHVQEFEKALQQKLPACSIAAKRRVTTTTTILDADGLGMKNFSPAAANLLSSIAKVDCSYYPETLHRMFIVNAGFGFRSLIWPAAQKFLDPVTIAKIQVLEPKSLSKLLETIDSSQLPDFLGGVCTCANEGGCLRSNKGPWNDPEIAELVHHMEVNPIPQTTKAPLHVRDHDSQEPAQGEWSQPQLLNTSSENSSSTYTSRREDITVWCS</sequence>
<feature type="compositionally biased region" description="Basic and acidic residues" evidence="7">
    <location>
        <begin position="8"/>
        <end position="21"/>
    </location>
</feature>
<dbReference type="GO" id="GO:0005886">
    <property type="term" value="C:plasma membrane"/>
    <property type="evidence" value="ECO:0007669"/>
    <property type="project" value="UniProtKB-SubCell"/>
</dbReference>
<dbReference type="PANTHER" id="PTHR45657">
    <property type="entry name" value="CRAL-TRIO DOMAIN-CONTAINING PROTEIN YKL091C-RELATED"/>
    <property type="match status" value="1"/>
</dbReference>
<feature type="region of interest" description="Disordered" evidence="7">
    <location>
        <begin position="325"/>
        <end position="354"/>
    </location>
</feature>
<keyword evidence="5" id="KW-0333">Golgi apparatus</keyword>
<dbReference type="SUPFAM" id="SSF46938">
    <property type="entry name" value="CRAL/TRIO N-terminal domain"/>
    <property type="match status" value="1"/>
</dbReference>
<keyword evidence="3" id="KW-1003">Cell membrane</keyword>
<organism evidence="9 10">
    <name type="scientific">Brassica campestris</name>
    <name type="common">Field mustard</name>
    <dbReference type="NCBI Taxonomy" id="3711"/>
    <lineage>
        <taxon>Eukaryota</taxon>
        <taxon>Viridiplantae</taxon>
        <taxon>Streptophyta</taxon>
        <taxon>Embryophyta</taxon>
        <taxon>Tracheophyta</taxon>
        <taxon>Spermatophyta</taxon>
        <taxon>Magnoliopsida</taxon>
        <taxon>eudicotyledons</taxon>
        <taxon>Gunneridae</taxon>
        <taxon>Pentapetalae</taxon>
        <taxon>rosids</taxon>
        <taxon>malvids</taxon>
        <taxon>Brassicales</taxon>
        <taxon>Brassicaceae</taxon>
        <taxon>Brassiceae</taxon>
        <taxon>Brassica</taxon>
    </lineage>
</organism>
<dbReference type="InterPro" id="IPR001251">
    <property type="entry name" value="CRAL-TRIO_dom"/>
</dbReference>
<dbReference type="EMBL" id="CM010630">
    <property type="protein sequence ID" value="RID69161.1"/>
    <property type="molecule type" value="Genomic_DNA"/>
</dbReference>
<dbReference type="AlphaFoldDB" id="A0A398A0J4"/>
<dbReference type="InterPro" id="IPR051026">
    <property type="entry name" value="PI/PC_transfer"/>
</dbReference>
<feature type="compositionally biased region" description="Low complexity" evidence="7">
    <location>
        <begin position="344"/>
        <end position="354"/>
    </location>
</feature>
<dbReference type="PROSITE" id="PS50191">
    <property type="entry name" value="CRAL_TRIO"/>
    <property type="match status" value="1"/>
</dbReference>
<keyword evidence="4" id="KW-0653">Protein transport</keyword>
<dbReference type="InterPro" id="IPR011074">
    <property type="entry name" value="CRAL/TRIO_N_dom"/>
</dbReference>
<evidence type="ECO:0000256" key="3">
    <source>
        <dbReference type="ARBA" id="ARBA00022475"/>
    </source>
</evidence>
<dbReference type="SUPFAM" id="SSF52087">
    <property type="entry name" value="CRAL/TRIO domain"/>
    <property type="match status" value="1"/>
</dbReference>
<dbReference type="EMBL" id="CM010630">
    <property type="protein sequence ID" value="RID69160.1"/>
    <property type="molecule type" value="Genomic_DNA"/>
</dbReference>
<dbReference type="Proteomes" id="UP000264353">
    <property type="component" value="Chromosome A3"/>
</dbReference>
<dbReference type="PANTHER" id="PTHR45657:SF49">
    <property type="entry name" value="CRAL-TRIO DOMAIN-CONTAINING PROTEIN"/>
    <property type="match status" value="1"/>
</dbReference>
<dbReference type="Gene3D" id="1.10.8.20">
    <property type="entry name" value="N-terminal domain of phosphatidylinositol transfer protein sec14p"/>
    <property type="match status" value="1"/>
</dbReference>
<dbReference type="GO" id="GO:0015031">
    <property type="term" value="P:protein transport"/>
    <property type="evidence" value="ECO:0007669"/>
    <property type="project" value="UniProtKB-KW"/>
</dbReference>
<dbReference type="CDD" id="cd00170">
    <property type="entry name" value="SEC14"/>
    <property type="match status" value="1"/>
</dbReference>
<keyword evidence="4" id="KW-0813">Transport</keyword>